<proteinExistence type="predicted"/>
<accession>A0ABR6A120</accession>
<keyword evidence="2" id="KW-1185">Reference proteome</keyword>
<dbReference type="InterPro" id="IPR015943">
    <property type="entry name" value="WD40/YVTN_repeat-like_dom_sf"/>
</dbReference>
<organism evidence="1 2">
    <name type="scientific">Rhizobium changzhiense</name>
    <dbReference type="NCBI Taxonomy" id="2692317"/>
    <lineage>
        <taxon>Bacteria</taxon>
        <taxon>Pseudomonadati</taxon>
        <taxon>Pseudomonadota</taxon>
        <taxon>Alphaproteobacteria</taxon>
        <taxon>Hyphomicrobiales</taxon>
        <taxon>Rhizobiaceae</taxon>
        <taxon>Rhizobium/Agrobacterium group</taxon>
        <taxon>Rhizobium</taxon>
    </lineage>
</organism>
<dbReference type="SUPFAM" id="SSF110296">
    <property type="entry name" value="Oligoxyloglucan reducing end-specific cellobiohydrolase"/>
    <property type="match status" value="2"/>
</dbReference>
<reference evidence="1 2" key="1">
    <citation type="submission" date="2020-07" db="EMBL/GenBank/DDBJ databases">
        <authorList>
            <person name="Sun Q."/>
        </authorList>
    </citation>
    <scope>NUCLEOTIDE SEQUENCE [LARGE SCALE GENOMIC DNA]</scope>
    <source>
        <strain evidence="1 2">WYCCWR 11317</strain>
    </source>
</reference>
<evidence type="ECO:0000313" key="1">
    <source>
        <dbReference type="EMBL" id="MBA5800319.1"/>
    </source>
</evidence>
<dbReference type="PANTHER" id="PTHR43739:SF5">
    <property type="entry name" value="EXO-ALPHA-SIALIDASE"/>
    <property type="match status" value="1"/>
</dbReference>
<name>A0ABR6A120_9HYPH</name>
<evidence type="ECO:0008006" key="3">
    <source>
        <dbReference type="Google" id="ProtNLM"/>
    </source>
</evidence>
<evidence type="ECO:0000313" key="2">
    <source>
        <dbReference type="Proteomes" id="UP000539787"/>
    </source>
</evidence>
<dbReference type="Proteomes" id="UP000539787">
    <property type="component" value="Unassembled WGS sequence"/>
</dbReference>
<comment type="caution">
    <text evidence="1">The sequence shown here is derived from an EMBL/GenBank/DDBJ whole genome shotgun (WGS) entry which is preliminary data.</text>
</comment>
<protein>
    <recommendedName>
        <fullName evidence="3">Exo-alpha-sialidase</fullName>
    </recommendedName>
</protein>
<dbReference type="EMBL" id="JACGBJ010000001">
    <property type="protein sequence ID" value="MBA5800319.1"/>
    <property type="molecule type" value="Genomic_DNA"/>
</dbReference>
<dbReference type="PANTHER" id="PTHR43739">
    <property type="entry name" value="XYLOGLUCANASE (EUROFUNG)"/>
    <property type="match status" value="1"/>
</dbReference>
<dbReference type="Gene3D" id="2.130.10.10">
    <property type="entry name" value="YVTN repeat-like/Quinoprotein amine dehydrogenase"/>
    <property type="match status" value="3"/>
</dbReference>
<dbReference type="RefSeq" id="WP_182208027.1">
    <property type="nucleotide sequence ID" value="NZ_JACGBJ010000001.1"/>
</dbReference>
<dbReference type="InterPro" id="IPR052025">
    <property type="entry name" value="Xyloglucanase_GH74"/>
</dbReference>
<gene>
    <name evidence="1" type="ORF">HX902_01490</name>
</gene>
<sequence>MPVARGGRVELCYARANPNVVYASINAENGQIWRSVDGGKRFTKRKGRNPDGVPANYLGDQGWYDNVIWAGDPTNPDLVIVGGVDLWRSLDGGDDLVDISTWWDGRSAHADHHCIVSHPGYDGGAHRTVYFGNDGGVYRADDVTTVGNDANIPRISGWIELNNNYSVTQFYGAAGNVASGIIIAGAQDNGTLAFDPATGPENWIQIFGGDGGFCCADPQDPTTFYGEYVYLNIHRNSDGGTTDDTAGDRYITGQFWNPAIGAWSWKPVPFQIPDAANQRALFIAPFVLDPNDANRILAGGESLWRTNDAKAANTPTSGPRWARIKQPSNGMISAICVVPGDSDRAWVGYTTGEIAKSLNATAAMPSWSRIDGLGANQIQAGRFCHQILVSPHDANTIFVAFGGFSAGNVWRSDDGGATWVNIAGTLPKAPVRALAIHPDSPNSLYIGTEVGVFASEDRGGTWSPTNKGPANVSVEDLFWMDRKLICITHGRGLFEIDL</sequence>